<keyword evidence="2" id="KW-1185">Reference proteome</keyword>
<gene>
    <name evidence="1" type="ORF">F0P94_06425</name>
</gene>
<dbReference type="PANTHER" id="PTHR36456:SF1">
    <property type="entry name" value="UPF0232 PROTEIN SCO3875"/>
    <property type="match status" value="1"/>
</dbReference>
<protein>
    <submittedName>
        <fullName evidence="1">DUF721 domain-containing protein</fullName>
    </submittedName>
</protein>
<reference evidence="1 2" key="1">
    <citation type="submission" date="2019-09" db="EMBL/GenBank/DDBJ databases">
        <title>Genome sequence of Adhaeribacter sp. M2.</title>
        <authorList>
            <person name="Srinivasan S."/>
        </authorList>
    </citation>
    <scope>NUCLEOTIDE SEQUENCE [LARGE SCALE GENOMIC DNA]</scope>
    <source>
        <strain evidence="1 2">M2</strain>
    </source>
</reference>
<dbReference type="Pfam" id="PF05258">
    <property type="entry name" value="DciA"/>
    <property type="match status" value="1"/>
</dbReference>
<name>A0A5N1J5K9_9BACT</name>
<dbReference type="EMBL" id="VTWT01000003">
    <property type="protein sequence ID" value="KAA9339982.1"/>
    <property type="molecule type" value="Genomic_DNA"/>
</dbReference>
<dbReference type="Proteomes" id="UP000326570">
    <property type="component" value="Unassembled WGS sequence"/>
</dbReference>
<dbReference type="RefSeq" id="WP_150903005.1">
    <property type="nucleotide sequence ID" value="NZ_VTWT01000003.1"/>
</dbReference>
<comment type="caution">
    <text evidence="1">The sequence shown here is derived from an EMBL/GenBank/DDBJ whole genome shotgun (WGS) entry which is preliminary data.</text>
</comment>
<accession>A0A5N1J5K9</accession>
<proteinExistence type="predicted"/>
<evidence type="ECO:0000313" key="1">
    <source>
        <dbReference type="EMBL" id="KAA9339982.1"/>
    </source>
</evidence>
<organism evidence="1 2">
    <name type="scientific">Adhaeribacter soli</name>
    <dbReference type="NCBI Taxonomy" id="2607655"/>
    <lineage>
        <taxon>Bacteria</taxon>
        <taxon>Pseudomonadati</taxon>
        <taxon>Bacteroidota</taxon>
        <taxon>Cytophagia</taxon>
        <taxon>Cytophagales</taxon>
        <taxon>Hymenobacteraceae</taxon>
        <taxon>Adhaeribacter</taxon>
    </lineage>
</organism>
<sequence>MLRPRYNTDKSLNSRKADIQPLKESLQALVNAYKLQGKLNEVTIVESWEKIMGRAIALKTQQLYFRDGKLFVRLTSAPLKHELTMAKTKVIELINAEVGVQAIKEVVFL</sequence>
<dbReference type="AlphaFoldDB" id="A0A5N1J5K9"/>
<dbReference type="InterPro" id="IPR007922">
    <property type="entry name" value="DciA-like"/>
</dbReference>
<evidence type="ECO:0000313" key="2">
    <source>
        <dbReference type="Proteomes" id="UP000326570"/>
    </source>
</evidence>
<dbReference type="PANTHER" id="PTHR36456">
    <property type="entry name" value="UPF0232 PROTEIN SCO3875"/>
    <property type="match status" value="1"/>
</dbReference>